<dbReference type="AlphaFoldDB" id="U2KQU5"/>
<dbReference type="HOGENOM" id="CLU_3257393_0_0_9"/>
<reference evidence="1 2" key="1">
    <citation type="submission" date="2013-07" db="EMBL/GenBank/DDBJ databases">
        <authorList>
            <person name="Weinstock G."/>
            <person name="Sodergren E."/>
            <person name="Wylie T."/>
            <person name="Fulton L."/>
            <person name="Fulton R."/>
            <person name="Fronick C."/>
            <person name="O'Laughlin M."/>
            <person name="Godfrey J."/>
            <person name="Miner T."/>
            <person name="Herter B."/>
            <person name="Appelbaum E."/>
            <person name="Cordes M."/>
            <person name="Lek S."/>
            <person name="Wollam A."/>
            <person name="Pepin K.H."/>
            <person name="Palsikar V.B."/>
            <person name="Mitreva M."/>
            <person name="Wilson R.K."/>
        </authorList>
    </citation>
    <scope>NUCLEOTIDE SEQUENCE [LARGE SCALE GENOMIC DNA]</scope>
    <source>
        <strain evidence="1 2">ATCC 27760</strain>
    </source>
</reference>
<dbReference type="EMBL" id="AWVF01000246">
    <property type="protein sequence ID" value="ERJ94647.1"/>
    <property type="molecule type" value="Genomic_DNA"/>
</dbReference>
<comment type="caution">
    <text evidence="1">The sequence shown here is derived from an EMBL/GenBank/DDBJ whole genome shotgun (WGS) entry which is preliminary data.</text>
</comment>
<name>U2KQU5_9FIRM</name>
<organism evidence="1 2">
    <name type="scientific">Ruminococcus callidus ATCC 27760</name>
    <dbReference type="NCBI Taxonomy" id="411473"/>
    <lineage>
        <taxon>Bacteria</taxon>
        <taxon>Bacillati</taxon>
        <taxon>Bacillota</taxon>
        <taxon>Clostridia</taxon>
        <taxon>Eubacteriales</taxon>
        <taxon>Oscillospiraceae</taxon>
        <taxon>Ruminococcus</taxon>
    </lineage>
</organism>
<proteinExistence type="predicted"/>
<evidence type="ECO:0000313" key="2">
    <source>
        <dbReference type="Proteomes" id="UP000016662"/>
    </source>
</evidence>
<evidence type="ECO:0000313" key="1">
    <source>
        <dbReference type="EMBL" id="ERJ94647.1"/>
    </source>
</evidence>
<dbReference type="Proteomes" id="UP000016662">
    <property type="component" value="Unassembled WGS sequence"/>
</dbReference>
<accession>U2KQU5</accession>
<sequence>MTEMQFTVYNQQHFSANFKINLDFSHKKVYNSGIEFVMIKIF</sequence>
<keyword evidence="2" id="KW-1185">Reference proteome</keyword>
<protein>
    <submittedName>
        <fullName evidence="1">Uncharacterized protein</fullName>
    </submittedName>
</protein>
<gene>
    <name evidence="1" type="ORF">RUMCAL_02008</name>
</gene>